<dbReference type="NCBIfam" id="NF002877">
    <property type="entry name" value="PRK03317.1"/>
    <property type="match status" value="1"/>
</dbReference>
<dbReference type="AlphaFoldDB" id="A0A239WRX0"/>
<dbReference type="PANTHER" id="PTHR42885:SF2">
    <property type="entry name" value="HISTIDINOL-PHOSPHATE AMINOTRANSFERASE"/>
    <property type="match status" value="1"/>
</dbReference>
<dbReference type="InterPro" id="IPR004839">
    <property type="entry name" value="Aminotransferase_I/II_large"/>
</dbReference>
<protein>
    <recommendedName>
        <fullName evidence="9">Histidinol-phosphate aminotransferase</fullName>
        <ecNumber evidence="9">2.6.1.9</ecNumber>
    </recommendedName>
    <alternativeName>
        <fullName evidence="9">Imidazole acetol-phosphate transaminase</fullName>
    </alternativeName>
</protein>
<sequence>MTERDLGKISHVNPITLADLPLRDELVGEQPYGAPMLEVPVPLNVNENPYPPSPAIRREMARAVAEAAETLNRYPDREALGLREDLAHYIGFGVGSTQVWAANGSNEVMVQILQAFAGPGRTVLGFTPTYSMYPEYARNTHSHYVTADRNRWFGLDVDDAVQAINDSHASVVLIATPNNPTGTAIPVSVIDEICERTTAMIVVDEAYQEFSDAPDDSAIALLPKHGRLIVVRTLSKAFALAGGRVGYAVAAPAVVDALRVIRLPYHLSAPTQAVARVALSHAPQMLDKVAELRITRDETATWLARHGLDVVPSQANFVLFGRFADRHSVFTTLLERGVLVREVGPEGYLRVSAGTPEQMSEFRAAMIEVISTSPRLPAGPSDAGHGDPGPRTTDSAATRDPRHVPGGHDD</sequence>
<keyword evidence="4 9" id="KW-0032">Aminotransferase</keyword>
<evidence type="ECO:0000256" key="1">
    <source>
        <dbReference type="ARBA" id="ARBA00001933"/>
    </source>
</evidence>
<dbReference type="SUPFAM" id="SSF53383">
    <property type="entry name" value="PLP-dependent transferases"/>
    <property type="match status" value="1"/>
</dbReference>
<dbReference type="Proteomes" id="UP000215332">
    <property type="component" value="Chromosome 1"/>
</dbReference>
<dbReference type="HAMAP" id="MF_01023">
    <property type="entry name" value="HisC_aminotrans_2"/>
    <property type="match status" value="1"/>
</dbReference>
<comment type="catalytic activity">
    <reaction evidence="9">
        <text>L-histidinol phosphate + 2-oxoglutarate = 3-(imidazol-4-yl)-2-oxopropyl phosphate + L-glutamate</text>
        <dbReference type="Rhea" id="RHEA:23744"/>
        <dbReference type="ChEBI" id="CHEBI:16810"/>
        <dbReference type="ChEBI" id="CHEBI:29985"/>
        <dbReference type="ChEBI" id="CHEBI:57766"/>
        <dbReference type="ChEBI" id="CHEBI:57980"/>
        <dbReference type="EC" id="2.6.1.9"/>
    </reaction>
</comment>
<keyword evidence="5 9" id="KW-0028">Amino-acid biosynthesis</keyword>
<dbReference type="InterPro" id="IPR005861">
    <property type="entry name" value="HisP_aminotrans"/>
</dbReference>
<evidence type="ECO:0000256" key="6">
    <source>
        <dbReference type="ARBA" id="ARBA00022679"/>
    </source>
</evidence>
<proteinExistence type="inferred from homology"/>
<dbReference type="eggNOG" id="COG0079">
    <property type="taxonomic scope" value="Bacteria"/>
</dbReference>
<dbReference type="PROSITE" id="PS00599">
    <property type="entry name" value="AA_TRANSFER_CLASS_2"/>
    <property type="match status" value="1"/>
</dbReference>
<accession>A0A239WRX0</accession>
<dbReference type="GO" id="GO:0000105">
    <property type="term" value="P:L-histidine biosynthetic process"/>
    <property type="evidence" value="ECO:0007669"/>
    <property type="project" value="UniProtKB-UniRule"/>
</dbReference>
<keyword evidence="8 9" id="KW-0368">Histidine biosynthesis</keyword>
<keyword evidence="6 9" id="KW-0808">Transferase</keyword>
<comment type="cofactor">
    <cofactor evidence="1 9">
        <name>pyridoxal 5'-phosphate</name>
        <dbReference type="ChEBI" id="CHEBI:597326"/>
    </cofactor>
</comment>
<comment type="pathway">
    <text evidence="9">Amino-acid biosynthesis; L-histidine biosynthesis; L-histidine from 5-phospho-alpha-D-ribose 1-diphosphate: step 7/9.</text>
</comment>
<gene>
    <name evidence="9 12" type="primary">hisC</name>
    <name evidence="12" type="ORF">SAMEA4412665_01356</name>
</gene>
<feature type="compositionally biased region" description="Basic and acidic residues" evidence="10">
    <location>
        <begin position="397"/>
        <end position="410"/>
    </location>
</feature>
<organism evidence="12 13">
    <name type="scientific">Cutibacterium granulosum</name>
    <dbReference type="NCBI Taxonomy" id="33011"/>
    <lineage>
        <taxon>Bacteria</taxon>
        <taxon>Bacillati</taxon>
        <taxon>Actinomycetota</taxon>
        <taxon>Actinomycetes</taxon>
        <taxon>Propionibacteriales</taxon>
        <taxon>Propionibacteriaceae</taxon>
        <taxon>Cutibacterium</taxon>
    </lineage>
</organism>
<dbReference type="GO" id="GO:0030170">
    <property type="term" value="F:pyridoxal phosphate binding"/>
    <property type="evidence" value="ECO:0007669"/>
    <property type="project" value="InterPro"/>
</dbReference>
<evidence type="ECO:0000259" key="11">
    <source>
        <dbReference type="Pfam" id="PF00155"/>
    </source>
</evidence>
<dbReference type="PANTHER" id="PTHR42885">
    <property type="entry name" value="HISTIDINOL-PHOSPHATE AMINOTRANSFERASE-RELATED"/>
    <property type="match status" value="1"/>
</dbReference>
<evidence type="ECO:0000256" key="8">
    <source>
        <dbReference type="ARBA" id="ARBA00023102"/>
    </source>
</evidence>
<reference evidence="12 13" key="1">
    <citation type="submission" date="2017-06" db="EMBL/GenBank/DDBJ databases">
        <authorList>
            <consortium name="Pathogen Informatics"/>
        </authorList>
    </citation>
    <scope>NUCLEOTIDE SEQUENCE [LARGE SCALE GENOMIC DNA]</scope>
    <source>
        <strain evidence="12 13">NCTC11865</strain>
    </source>
</reference>
<evidence type="ECO:0000256" key="5">
    <source>
        <dbReference type="ARBA" id="ARBA00022605"/>
    </source>
</evidence>
<dbReference type="KEGG" id="cgrn:4412665_01356"/>
<dbReference type="InterPro" id="IPR015422">
    <property type="entry name" value="PyrdxlP-dep_Trfase_small"/>
</dbReference>
<dbReference type="InterPro" id="IPR015424">
    <property type="entry name" value="PyrdxlP-dep_Trfase"/>
</dbReference>
<feature type="domain" description="Aminotransferase class I/classII large" evidence="11">
    <location>
        <begin position="41"/>
        <end position="363"/>
    </location>
</feature>
<evidence type="ECO:0000313" key="12">
    <source>
        <dbReference type="EMBL" id="SNV36384.1"/>
    </source>
</evidence>
<dbReference type="EC" id="2.6.1.9" evidence="9"/>
<dbReference type="InterPro" id="IPR001917">
    <property type="entry name" value="Aminotrans_II_pyridoxalP_BS"/>
</dbReference>
<feature type="region of interest" description="Disordered" evidence="10">
    <location>
        <begin position="373"/>
        <end position="410"/>
    </location>
</feature>
<name>A0A239WRX0_9ACTN</name>
<dbReference type="CDD" id="cd00609">
    <property type="entry name" value="AAT_like"/>
    <property type="match status" value="1"/>
</dbReference>
<evidence type="ECO:0000256" key="3">
    <source>
        <dbReference type="ARBA" id="ARBA00011738"/>
    </source>
</evidence>
<dbReference type="RefSeq" id="WP_095140995.1">
    <property type="nucleotide sequence ID" value="NZ_JAWFFS010000019.1"/>
</dbReference>
<dbReference type="GO" id="GO:0004400">
    <property type="term" value="F:histidinol-phosphate transaminase activity"/>
    <property type="evidence" value="ECO:0007669"/>
    <property type="project" value="UniProtKB-UniRule"/>
</dbReference>
<comment type="subunit">
    <text evidence="3 9">Homodimer.</text>
</comment>
<keyword evidence="7 9" id="KW-0663">Pyridoxal phosphate</keyword>
<evidence type="ECO:0000256" key="2">
    <source>
        <dbReference type="ARBA" id="ARBA00007970"/>
    </source>
</evidence>
<evidence type="ECO:0000256" key="7">
    <source>
        <dbReference type="ARBA" id="ARBA00022898"/>
    </source>
</evidence>
<dbReference type="NCBIfam" id="TIGR01141">
    <property type="entry name" value="hisC"/>
    <property type="match status" value="1"/>
</dbReference>
<evidence type="ECO:0000256" key="10">
    <source>
        <dbReference type="SAM" id="MobiDB-lite"/>
    </source>
</evidence>
<dbReference type="Gene3D" id="3.90.1150.10">
    <property type="entry name" value="Aspartate Aminotransferase, domain 1"/>
    <property type="match status" value="1"/>
</dbReference>
<dbReference type="UniPathway" id="UPA00031">
    <property type="reaction ID" value="UER00012"/>
</dbReference>
<comment type="similarity">
    <text evidence="2 9">Belongs to the class-II pyridoxal-phosphate-dependent aminotransferase family. Histidinol-phosphate aminotransferase subfamily.</text>
</comment>
<evidence type="ECO:0000313" key="13">
    <source>
        <dbReference type="Proteomes" id="UP000215332"/>
    </source>
</evidence>
<evidence type="ECO:0000256" key="9">
    <source>
        <dbReference type="HAMAP-Rule" id="MF_01023"/>
    </source>
</evidence>
<dbReference type="Gene3D" id="3.40.640.10">
    <property type="entry name" value="Type I PLP-dependent aspartate aminotransferase-like (Major domain)"/>
    <property type="match status" value="1"/>
</dbReference>
<evidence type="ECO:0000256" key="4">
    <source>
        <dbReference type="ARBA" id="ARBA00022576"/>
    </source>
</evidence>
<dbReference type="EMBL" id="LT906441">
    <property type="protein sequence ID" value="SNV36384.1"/>
    <property type="molecule type" value="Genomic_DNA"/>
</dbReference>
<dbReference type="InterPro" id="IPR015421">
    <property type="entry name" value="PyrdxlP-dep_Trfase_major"/>
</dbReference>
<dbReference type="Pfam" id="PF00155">
    <property type="entry name" value="Aminotran_1_2"/>
    <property type="match status" value="1"/>
</dbReference>
<feature type="modified residue" description="N6-(pyridoxal phosphate)lysine" evidence="9">
    <location>
        <position position="236"/>
    </location>
</feature>